<reference evidence="5 6" key="1">
    <citation type="journal article" date="2020" name="Microb. Ecol.">
        <title>Ecogenomics of the Marine Benthic Filamentous Cyanobacterium Adonisia.</title>
        <authorList>
            <person name="Walter J.M."/>
            <person name="Coutinho F.H."/>
            <person name="Leomil L."/>
            <person name="Hargreaves P.I."/>
            <person name="Campeao M.E."/>
            <person name="Vieira V.V."/>
            <person name="Silva B.S."/>
            <person name="Fistarol G.O."/>
            <person name="Salomon P.S."/>
            <person name="Sawabe T."/>
            <person name="Mino S."/>
            <person name="Hosokawa M."/>
            <person name="Miyashita H."/>
            <person name="Maruyama F."/>
            <person name="van Verk M.C."/>
            <person name="Dutilh B.E."/>
            <person name="Thompson C.C."/>
            <person name="Thompson F.L."/>
        </authorList>
    </citation>
    <scope>NUCLEOTIDE SEQUENCE [LARGE SCALE GENOMIC DNA]</scope>
    <source>
        <strain evidence="5 6">CCMR0081</strain>
    </source>
</reference>
<evidence type="ECO:0000256" key="1">
    <source>
        <dbReference type="ARBA" id="ARBA00023015"/>
    </source>
</evidence>
<dbReference type="RefSeq" id="WP_163696018.1">
    <property type="nucleotide sequence ID" value="NZ_QXHD01000003.1"/>
</dbReference>
<keyword evidence="6" id="KW-1185">Reference proteome</keyword>
<evidence type="ECO:0000256" key="2">
    <source>
        <dbReference type="ARBA" id="ARBA00023125"/>
    </source>
</evidence>
<dbReference type="SMART" id="SM00342">
    <property type="entry name" value="HTH_ARAC"/>
    <property type="match status" value="1"/>
</dbReference>
<dbReference type="EMBL" id="QXHD01000003">
    <property type="protein sequence ID" value="NEZ54429.1"/>
    <property type="molecule type" value="Genomic_DNA"/>
</dbReference>
<sequence length="298" mass="33900">MRSHSHNSTGVSTIEDFFPVGFPEPNIQKNLWKIGVEILNLPQGEVPQEVTLNNHTIGINLGPSHKIEQTIDGRYLTATIFPGCVGIFPYQLPMWSRWDRDIKHLYIHLEPTLLSRHSQELFDDDNVELIPSLTANTDLLIQHLSIAMKNEIAHSRHKNGTRVYVQSMADALSVHLLQNYSTRTKPIKPYSGGLSPQNLKLVKDYINDNLSHELCLDGLAKVTRLSRYHFSRAFKQSMGITPHQYIIQQRVERAKQLLLQNQMTIADIALACGFTHQSHLNRHFKGLTGVTPKNFLKS</sequence>
<organism evidence="5 6">
    <name type="scientific">Adonisia turfae CCMR0081</name>
    <dbReference type="NCBI Taxonomy" id="2292702"/>
    <lineage>
        <taxon>Bacteria</taxon>
        <taxon>Bacillati</taxon>
        <taxon>Cyanobacteriota</taxon>
        <taxon>Adonisia</taxon>
        <taxon>Adonisia turfae</taxon>
    </lineage>
</organism>
<dbReference type="PANTHER" id="PTHR46796">
    <property type="entry name" value="HTH-TYPE TRANSCRIPTIONAL ACTIVATOR RHAS-RELATED"/>
    <property type="match status" value="1"/>
</dbReference>
<evidence type="ECO:0000313" key="5">
    <source>
        <dbReference type="EMBL" id="NEZ54429.1"/>
    </source>
</evidence>
<dbReference type="PROSITE" id="PS01124">
    <property type="entry name" value="HTH_ARAC_FAMILY_2"/>
    <property type="match status" value="1"/>
</dbReference>
<dbReference type="PANTHER" id="PTHR46796:SF6">
    <property type="entry name" value="ARAC SUBFAMILY"/>
    <property type="match status" value="1"/>
</dbReference>
<comment type="caution">
    <text evidence="5">The sequence shown here is derived from an EMBL/GenBank/DDBJ whole genome shotgun (WGS) entry which is preliminary data.</text>
</comment>
<evidence type="ECO:0000256" key="3">
    <source>
        <dbReference type="ARBA" id="ARBA00023163"/>
    </source>
</evidence>
<dbReference type="GO" id="GO:0043565">
    <property type="term" value="F:sequence-specific DNA binding"/>
    <property type="evidence" value="ECO:0007669"/>
    <property type="project" value="InterPro"/>
</dbReference>
<dbReference type="InterPro" id="IPR009057">
    <property type="entry name" value="Homeodomain-like_sf"/>
</dbReference>
<protein>
    <submittedName>
        <fullName evidence="5">AraC family transcriptional regulator</fullName>
    </submittedName>
</protein>
<gene>
    <name evidence="5" type="ORF">DXZ20_01685</name>
</gene>
<dbReference type="InterPro" id="IPR018060">
    <property type="entry name" value="HTH_AraC"/>
</dbReference>
<keyword evidence="3" id="KW-0804">Transcription</keyword>
<proteinExistence type="predicted"/>
<evidence type="ECO:0000259" key="4">
    <source>
        <dbReference type="PROSITE" id="PS01124"/>
    </source>
</evidence>
<dbReference type="GO" id="GO:0003700">
    <property type="term" value="F:DNA-binding transcription factor activity"/>
    <property type="evidence" value="ECO:0007669"/>
    <property type="project" value="InterPro"/>
</dbReference>
<keyword evidence="1" id="KW-0805">Transcription regulation</keyword>
<accession>A0A6M0RDS7</accession>
<dbReference type="AlphaFoldDB" id="A0A6M0RDS7"/>
<dbReference type="SUPFAM" id="SSF46689">
    <property type="entry name" value="Homeodomain-like"/>
    <property type="match status" value="2"/>
</dbReference>
<dbReference type="Pfam" id="PF12833">
    <property type="entry name" value="HTH_18"/>
    <property type="match status" value="1"/>
</dbReference>
<dbReference type="InterPro" id="IPR050204">
    <property type="entry name" value="AraC_XylS_family_regulators"/>
</dbReference>
<name>A0A6M0RDS7_9CYAN</name>
<dbReference type="Proteomes" id="UP000481033">
    <property type="component" value="Unassembled WGS sequence"/>
</dbReference>
<feature type="domain" description="HTH araC/xylS-type" evidence="4">
    <location>
        <begin position="200"/>
        <end position="298"/>
    </location>
</feature>
<evidence type="ECO:0000313" key="6">
    <source>
        <dbReference type="Proteomes" id="UP000481033"/>
    </source>
</evidence>
<dbReference type="Gene3D" id="1.10.10.60">
    <property type="entry name" value="Homeodomain-like"/>
    <property type="match status" value="2"/>
</dbReference>
<keyword evidence="2" id="KW-0238">DNA-binding</keyword>